<evidence type="ECO:0000313" key="3">
    <source>
        <dbReference type="EMBL" id="KAA1097665.1"/>
    </source>
</evidence>
<organism evidence="3 4">
    <name type="scientific">Puccinia graminis f. sp. tritici</name>
    <dbReference type="NCBI Taxonomy" id="56615"/>
    <lineage>
        <taxon>Eukaryota</taxon>
        <taxon>Fungi</taxon>
        <taxon>Dikarya</taxon>
        <taxon>Basidiomycota</taxon>
        <taxon>Pucciniomycotina</taxon>
        <taxon>Pucciniomycetes</taxon>
        <taxon>Pucciniales</taxon>
        <taxon>Pucciniaceae</taxon>
        <taxon>Puccinia</taxon>
    </lineage>
</organism>
<proteinExistence type="predicted"/>
<keyword evidence="2" id="KW-1133">Transmembrane helix</keyword>
<evidence type="ECO:0000256" key="1">
    <source>
        <dbReference type="SAM" id="MobiDB-lite"/>
    </source>
</evidence>
<evidence type="ECO:0000256" key="2">
    <source>
        <dbReference type="SAM" id="Phobius"/>
    </source>
</evidence>
<protein>
    <submittedName>
        <fullName evidence="3">Uncharacterized protein</fullName>
    </submittedName>
</protein>
<name>A0A5B0P818_PUCGR</name>
<keyword evidence="4" id="KW-1185">Reference proteome</keyword>
<feature type="transmembrane region" description="Helical" evidence="2">
    <location>
        <begin position="66"/>
        <end position="86"/>
    </location>
</feature>
<sequence>MSQSKPPHNRVLETIHAHQMSSAHECMSSDMYVDTERLDLSHAPISSPGKSNSHSTVRDASDCEQAVIVIIGGMRTLFLSFCLYFISIQGSRLLGTVPASSGKSGSTFMSDYEQHRHRASVGGQANQEPPRPARITGQANRGI</sequence>
<reference evidence="3 4" key="1">
    <citation type="submission" date="2019-05" db="EMBL/GenBank/DDBJ databases">
        <title>Emergence of the Ug99 lineage of the wheat stem rust pathogen through somatic hybridization.</title>
        <authorList>
            <person name="Li F."/>
            <person name="Upadhyaya N.M."/>
            <person name="Sperschneider J."/>
            <person name="Matny O."/>
            <person name="Nguyen-Phuc H."/>
            <person name="Mago R."/>
            <person name="Raley C."/>
            <person name="Miller M.E."/>
            <person name="Silverstein K.A.T."/>
            <person name="Henningsen E."/>
            <person name="Hirsch C.D."/>
            <person name="Visser B."/>
            <person name="Pretorius Z.A."/>
            <person name="Steffenson B.J."/>
            <person name="Schwessinger B."/>
            <person name="Dodds P.N."/>
            <person name="Figueroa M."/>
        </authorList>
    </citation>
    <scope>NUCLEOTIDE SEQUENCE [LARGE SCALE GENOMIC DNA]</scope>
    <source>
        <strain evidence="3">21-0</strain>
    </source>
</reference>
<accession>A0A5B0P818</accession>
<comment type="caution">
    <text evidence="3">The sequence shown here is derived from an EMBL/GenBank/DDBJ whole genome shotgun (WGS) entry which is preliminary data.</text>
</comment>
<evidence type="ECO:0000313" key="4">
    <source>
        <dbReference type="Proteomes" id="UP000324748"/>
    </source>
</evidence>
<keyword evidence="2" id="KW-0812">Transmembrane</keyword>
<dbReference type="Proteomes" id="UP000324748">
    <property type="component" value="Unassembled WGS sequence"/>
</dbReference>
<dbReference type="EMBL" id="VSWC01000066">
    <property type="protein sequence ID" value="KAA1097665.1"/>
    <property type="molecule type" value="Genomic_DNA"/>
</dbReference>
<feature type="region of interest" description="Disordered" evidence="1">
    <location>
        <begin position="114"/>
        <end position="143"/>
    </location>
</feature>
<dbReference type="AlphaFoldDB" id="A0A5B0P818"/>
<keyword evidence="2" id="KW-0472">Membrane</keyword>
<gene>
    <name evidence="3" type="ORF">PGT21_016482</name>
</gene>